<dbReference type="EMBL" id="GEDV01010929">
    <property type="protein sequence ID" value="JAP77628.1"/>
    <property type="molecule type" value="Transcribed_RNA"/>
</dbReference>
<sequence length="80" mass="9177">MREISRRSSHFLLAALEGESHPLLLSRCIGPILPSKRFLHVTWFRIASEIGGVASTLHFTWFCLRDRPSFDQVTMSCDIM</sequence>
<evidence type="ECO:0000313" key="1">
    <source>
        <dbReference type="EMBL" id="JAP77628.1"/>
    </source>
</evidence>
<dbReference type="AlphaFoldDB" id="A0A131YGF4"/>
<proteinExistence type="predicted"/>
<accession>A0A131YGF4</accession>
<organism evidence="1">
    <name type="scientific">Rhipicephalus appendiculatus</name>
    <name type="common">Brown ear tick</name>
    <dbReference type="NCBI Taxonomy" id="34631"/>
    <lineage>
        <taxon>Eukaryota</taxon>
        <taxon>Metazoa</taxon>
        <taxon>Ecdysozoa</taxon>
        <taxon>Arthropoda</taxon>
        <taxon>Chelicerata</taxon>
        <taxon>Arachnida</taxon>
        <taxon>Acari</taxon>
        <taxon>Parasitiformes</taxon>
        <taxon>Ixodida</taxon>
        <taxon>Ixodoidea</taxon>
        <taxon>Ixodidae</taxon>
        <taxon>Rhipicephalinae</taxon>
        <taxon>Rhipicephalus</taxon>
        <taxon>Rhipicephalus</taxon>
    </lineage>
</organism>
<name>A0A131YGF4_RHIAP</name>
<protein>
    <submittedName>
        <fullName evidence="1">Ixodegrin</fullName>
    </submittedName>
</protein>
<reference evidence="1" key="1">
    <citation type="journal article" date="2016" name="Ticks Tick Borne Dis.">
        <title>De novo assembly and annotation of the salivary gland transcriptome of Rhipicephalus appendiculatus male and female ticks during blood feeding.</title>
        <authorList>
            <person name="de Castro M.H."/>
            <person name="de Klerk D."/>
            <person name="Pienaar R."/>
            <person name="Latif A.A."/>
            <person name="Rees D.J."/>
            <person name="Mans B.J."/>
        </authorList>
    </citation>
    <scope>NUCLEOTIDE SEQUENCE</scope>
    <source>
        <tissue evidence="1">Salivary glands</tissue>
    </source>
</reference>